<reference evidence="1" key="1">
    <citation type="submission" date="2020-05" db="EMBL/GenBank/DDBJ databases">
        <authorList>
            <person name="Chiriac C."/>
            <person name="Salcher M."/>
            <person name="Ghai R."/>
            <person name="Kavagutti S V."/>
        </authorList>
    </citation>
    <scope>NUCLEOTIDE SEQUENCE</scope>
</reference>
<dbReference type="EMBL" id="CAESAN010000078">
    <property type="protein sequence ID" value="CAB4344897.1"/>
    <property type="molecule type" value="Genomic_DNA"/>
</dbReference>
<dbReference type="AlphaFoldDB" id="A0A6J5ZVP7"/>
<sequence>MRGELPVVSACDIADGVDLVALGEDRDVGREPLAVRDHTDSHEHLVKFNPRAVIEDQRLQPVTGSDQVSNAGAQTDLNSFFALQVNEPLRHLWVERARQGQRLGFDQRHIGAVAHRGGGDFLTDQAGTENDKALTGLERTAQPFGVVEGPESVDVGVLLGAGQRPRSAARRDH</sequence>
<organism evidence="1">
    <name type="scientific">freshwater metagenome</name>
    <dbReference type="NCBI Taxonomy" id="449393"/>
    <lineage>
        <taxon>unclassified sequences</taxon>
        <taxon>metagenomes</taxon>
        <taxon>ecological metagenomes</taxon>
    </lineage>
</organism>
<gene>
    <name evidence="1" type="ORF">UFOPK3547_01000</name>
</gene>
<protein>
    <submittedName>
        <fullName evidence="1">Unannotated protein</fullName>
    </submittedName>
</protein>
<accession>A0A6J5ZVP7</accession>
<proteinExistence type="predicted"/>
<name>A0A6J5ZVP7_9ZZZZ</name>
<evidence type="ECO:0000313" key="1">
    <source>
        <dbReference type="EMBL" id="CAB4344897.1"/>
    </source>
</evidence>